<evidence type="ECO:0000256" key="1">
    <source>
        <dbReference type="SAM" id="MobiDB-lite"/>
    </source>
</evidence>
<organism evidence="2 3">
    <name type="scientific">Candidatus Andersenbacteria bacterium RIFCSPHIGHO2_12_FULL_45_11</name>
    <dbReference type="NCBI Taxonomy" id="1797281"/>
    <lineage>
        <taxon>Bacteria</taxon>
        <taxon>Candidatus Anderseniibacteriota</taxon>
    </lineage>
</organism>
<dbReference type="Proteomes" id="UP000177528">
    <property type="component" value="Unassembled WGS sequence"/>
</dbReference>
<feature type="region of interest" description="Disordered" evidence="1">
    <location>
        <begin position="25"/>
        <end position="48"/>
    </location>
</feature>
<name>A0A1G1X6F6_9BACT</name>
<evidence type="ECO:0000313" key="2">
    <source>
        <dbReference type="EMBL" id="OGY34927.1"/>
    </source>
</evidence>
<proteinExistence type="predicted"/>
<gene>
    <name evidence="2" type="ORF">A3D99_03595</name>
</gene>
<dbReference type="EMBL" id="MHHR01000007">
    <property type="protein sequence ID" value="OGY34927.1"/>
    <property type="molecule type" value="Genomic_DNA"/>
</dbReference>
<evidence type="ECO:0000313" key="3">
    <source>
        <dbReference type="Proteomes" id="UP000177528"/>
    </source>
</evidence>
<comment type="caution">
    <text evidence="2">The sequence shown here is derived from an EMBL/GenBank/DDBJ whole genome shotgun (WGS) entry which is preliminary data.</text>
</comment>
<feature type="compositionally biased region" description="Basic and acidic residues" evidence="1">
    <location>
        <begin position="37"/>
        <end position="46"/>
    </location>
</feature>
<protein>
    <submittedName>
        <fullName evidence="2">Uncharacterized protein</fullName>
    </submittedName>
</protein>
<dbReference type="AlphaFoldDB" id="A0A1G1X6F6"/>
<accession>A0A1G1X6F6</accession>
<sequence length="105" mass="11737">MCSKKSIFYLLQAPKTAIMDTSLRKPEQKNKTNKQYKRIDPDEKSPRTAAVRVTITGNALLQHTIRICGGARQGRGRMAHCFSVLPQQIALPSLQGRAALLRPHI</sequence>
<reference evidence="2 3" key="1">
    <citation type="journal article" date="2016" name="Nat. Commun.">
        <title>Thousands of microbial genomes shed light on interconnected biogeochemical processes in an aquifer system.</title>
        <authorList>
            <person name="Anantharaman K."/>
            <person name="Brown C.T."/>
            <person name="Hug L.A."/>
            <person name="Sharon I."/>
            <person name="Castelle C.J."/>
            <person name="Probst A.J."/>
            <person name="Thomas B.C."/>
            <person name="Singh A."/>
            <person name="Wilkins M.J."/>
            <person name="Karaoz U."/>
            <person name="Brodie E.L."/>
            <person name="Williams K.H."/>
            <person name="Hubbard S.S."/>
            <person name="Banfield J.F."/>
        </authorList>
    </citation>
    <scope>NUCLEOTIDE SEQUENCE [LARGE SCALE GENOMIC DNA]</scope>
</reference>